<keyword evidence="3" id="KW-1185">Reference proteome</keyword>
<dbReference type="AlphaFoldDB" id="A0AAQ3L3V0"/>
<name>A0AAQ3L3V0_9LILI</name>
<dbReference type="Proteomes" id="UP001327560">
    <property type="component" value="Chromosome 9"/>
</dbReference>
<reference evidence="2 3" key="1">
    <citation type="submission" date="2023-10" db="EMBL/GenBank/DDBJ databases">
        <title>Chromosome-scale genome assembly provides insights into flower coloration mechanisms of Canna indica.</title>
        <authorList>
            <person name="Li C."/>
        </authorList>
    </citation>
    <scope>NUCLEOTIDE SEQUENCE [LARGE SCALE GENOMIC DNA]</scope>
    <source>
        <tissue evidence="2">Flower</tissue>
    </source>
</reference>
<keyword evidence="1" id="KW-0732">Signal</keyword>
<protein>
    <submittedName>
        <fullName evidence="2">Uncharacterized protein</fullName>
    </submittedName>
</protein>
<proteinExistence type="predicted"/>
<feature type="chain" id="PRO_5042879042" evidence="1">
    <location>
        <begin position="17"/>
        <end position="89"/>
    </location>
</feature>
<organism evidence="2 3">
    <name type="scientific">Canna indica</name>
    <name type="common">Indian-shot</name>
    <dbReference type="NCBI Taxonomy" id="4628"/>
    <lineage>
        <taxon>Eukaryota</taxon>
        <taxon>Viridiplantae</taxon>
        <taxon>Streptophyta</taxon>
        <taxon>Embryophyta</taxon>
        <taxon>Tracheophyta</taxon>
        <taxon>Spermatophyta</taxon>
        <taxon>Magnoliopsida</taxon>
        <taxon>Liliopsida</taxon>
        <taxon>Zingiberales</taxon>
        <taxon>Cannaceae</taxon>
        <taxon>Canna</taxon>
    </lineage>
</organism>
<gene>
    <name evidence="2" type="ORF">Cni_G29012</name>
</gene>
<feature type="signal peptide" evidence="1">
    <location>
        <begin position="1"/>
        <end position="16"/>
    </location>
</feature>
<evidence type="ECO:0000313" key="2">
    <source>
        <dbReference type="EMBL" id="WOL20208.1"/>
    </source>
</evidence>
<dbReference type="EMBL" id="CP136898">
    <property type="protein sequence ID" value="WOL20208.1"/>
    <property type="molecule type" value="Genomic_DNA"/>
</dbReference>
<accession>A0AAQ3L3V0</accession>
<sequence>MVGDGIVLLLFERALALAPVVDQGLSWFTIKFKFESEGKAFAAIAEAKNSLVLHSEDCLNFFYFSFIQVAQNILLGFSFFKKNVSNNIQ</sequence>
<evidence type="ECO:0000256" key="1">
    <source>
        <dbReference type="SAM" id="SignalP"/>
    </source>
</evidence>
<evidence type="ECO:0000313" key="3">
    <source>
        <dbReference type="Proteomes" id="UP001327560"/>
    </source>
</evidence>